<evidence type="ECO:0000313" key="3">
    <source>
        <dbReference type="EMBL" id="KAK4337562.1"/>
    </source>
</evidence>
<dbReference type="GO" id="GO:0015297">
    <property type="term" value="F:antiporter activity"/>
    <property type="evidence" value="ECO:0007669"/>
    <property type="project" value="InterPro"/>
</dbReference>
<evidence type="ECO:0000256" key="2">
    <source>
        <dbReference type="SAM" id="Phobius"/>
    </source>
</evidence>
<keyword evidence="2" id="KW-0472">Membrane</keyword>
<keyword evidence="2" id="KW-0812">Transmembrane</keyword>
<dbReference type="AlphaFoldDB" id="A0AAE1QT00"/>
<reference evidence="3" key="1">
    <citation type="submission" date="2023-12" db="EMBL/GenBank/DDBJ databases">
        <title>Genome assembly of Anisodus tanguticus.</title>
        <authorList>
            <person name="Wang Y.-J."/>
        </authorList>
    </citation>
    <scope>NUCLEOTIDE SEQUENCE</scope>
    <source>
        <strain evidence="3">KB-2021</strain>
        <tissue evidence="3">Leaf</tissue>
    </source>
</reference>
<sequence length="196" mass="21832">MGTQDLEYPLIGKTRKLECKNSKGRFDENFGRSEEAANEIEFEVASFGNGIGKCIGHFMWAIIRCKAVSYGRYPYARAMVVLLLVSVPLACIWANAGRIPVLLGQDPEIAAEAGSYARYMIPTIHAYGFLQCHIRFLQTQNIVLPMMFSVGITTLLHIFTCWILVLKSGLGNKGAALANALFLFIQLFSWITQLDC</sequence>
<name>A0AAE1QT00_9SOLA</name>
<gene>
    <name evidence="3" type="ORF">RND71_042049</name>
</gene>
<feature type="transmembrane region" description="Helical" evidence="2">
    <location>
        <begin position="142"/>
        <end position="165"/>
    </location>
</feature>
<dbReference type="Pfam" id="PF01554">
    <property type="entry name" value="MatE"/>
    <property type="match status" value="1"/>
</dbReference>
<dbReference type="EMBL" id="JAVYJV010000024">
    <property type="protein sequence ID" value="KAK4337562.1"/>
    <property type="molecule type" value="Genomic_DNA"/>
</dbReference>
<organism evidence="3 4">
    <name type="scientific">Anisodus tanguticus</name>
    <dbReference type="NCBI Taxonomy" id="243964"/>
    <lineage>
        <taxon>Eukaryota</taxon>
        <taxon>Viridiplantae</taxon>
        <taxon>Streptophyta</taxon>
        <taxon>Embryophyta</taxon>
        <taxon>Tracheophyta</taxon>
        <taxon>Spermatophyta</taxon>
        <taxon>Magnoliopsida</taxon>
        <taxon>eudicotyledons</taxon>
        <taxon>Gunneridae</taxon>
        <taxon>Pentapetalae</taxon>
        <taxon>asterids</taxon>
        <taxon>lamiids</taxon>
        <taxon>Solanales</taxon>
        <taxon>Solanaceae</taxon>
        <taxon>Solanoideae</taxon>
        <taxon>Hyoscyameae</taxon>
        <taxon>Anisodus</taxon>
    </lineage>
</organism>
<dbReference type="GO" id="GO:0016020">
    <property type="term" value="C:membrane"/>
    <property type="evidence" value="ECO:0007669"/>
    <property type="project" value="InterPro"/>
</dbReference>
<dbReference type="PANTHER" id="PTHR11206">
    <property type="entry name" value="MULTIDRUG RESISTANCE PROTEIN"/>
    <property type="match status" value="1"/>
</dbReference>
<protein>
    <submittedName>
        <fullName evidence="3">Uncharacterized protein</fullName>
    </submittedName>
</protein>
<evidence type="ECO:0000313" key="4">
    <source>
        <dbReference type="Proteomes" id="UP001291623"/>
    </source>
</evidence>
<accession>A0AAE1QT00</accession>
<dbReference type="GO" id="GO:0042910">
    <property type="term" value="F:xenobiotic transmembrane transporter activity"/>
    <property type="evidence" value="ECO:0007669"/>
    <property type="project" value="InterPro"/>
</dbReference>
<keyword evidence="4" id="KW-1185">Reference proteome</keyword>
<feature type="transmembrane region" description="Helical" evidence="2">
    <location>
        <begin position="177"/>
        <end position="194"/>
    </location>
</feature>
<comment type="similarity">
    <text evidence="1">Belongs to the multi antimicrobial extrusion (MATE) (TC 2.A.66.1) family.</text>
</comment>
<proteinExistence type="inferred from homology"/>
<feature type="transmembrane region" description="Helical" evidence="2">
    <location>
        <begin position="75"/>
        <end position="96"/>
    </location>
</feature>
<dbReference type="InterPro" id="IPR002528">
    <property type="entry name" value="MATE_fam"/>
</dbReference>
<comment type="caution">
    <text evidence="3">The sequence shown here is derived from an EMBL/GenBank/DDBJ whole genome shotgun (WGS) entry which is preliminary data.</text>
</comment>
<keyword evidence="2" id="KW-1133">Transmembrane helix</keyword>
<dbReference type="Proteomes" id="UP001291623">
    <property type="component" value="Unassembled WGS sequence"/>
</dbReference>
<evidence type="ECO:0000256" key="1">
    <source>
        <dbReference type="ARBA" id="ARBA00010199"/>
    </source>
</evidence>